<keyword evidence="1" id="KW-1133">Transmembrane helix</keyword>
<dbReference type="Proteomes" id="UP000433089">
    <property type="component" value="Unassembled WGS sequence"/>
</dbReference>
<dbReference type="AlphaFoldDB" id="A0A653NN87"/>
<keyword evidence="1" id="KW-0472">Membrane</keyword>
<name>A0A653NN87_BACAB</name>
<dbReference type="EMBL" id="CABWLH010000009">
    <property type="protein sequence ID" value="VXB18874.1"/>
    <property type="molecule type" value="Genomic_DNA"/>
</dbReference>
<gene>
    <name evidence="2" type="ORF">BACI348_40123</name>
</gene>
<reference evidence="2 3" key="1">
    <citation type="submission" date="2019-10" db="EMBL/GenBank/DDBJ databases">
        <authorList>
            <person name="Karimi E."/>
        </authorList>
    </citation>
    <scope>NUCLEOTIDE SEQUENCE [LARGE SCALE GENOMIC DNA]</scope>
    <source>
        <strain evidence="2">Bacillus sp. 348</strain>
    </source>
</reference>
<evidence type="ECO:0000313" key="2">
    <source>
        <dbReference type="EMBL" id="VXB18874.1"/>
    </source>
</evidence>
<evidence type="ECO:0000313" key="3">
    <source>
        <dbReference type="Proteomes" id="UP000433089"/>
    </source>
</evidence>
<sequence>MYRTQKSRISEAKQKLRFLDEKPICHAVIAFNKHLIYVLVIKFISSTYIMMTSMPMFYS</sequence>
<organism evidence="2 3">
    <name type="scientific">Bacillus altitudinis</name>
    <dbReference type="NCBI Taxonomy" id="293387"/>
    <lineage>
        <taxon>Bacteria</taxon>
        <taxon>Bacillati</taxon>
        <taxon>Bacillota</taxon>
        <taxon>Bacilli</taxon>
        <taxon>Bacillales</taxon>
        <taxon>Bacillaceae</taxon>
        <taxon>Bacillus</taxon>
    </lineage>
</organism>
<keyword evidence="1" id="KW-0812">Transmembrane</keyword>
<evidence type="ECO:0000256" key="1">
    <source>
        <dbReference type="SAM" id="Phobius"/>
    </source>
</evidence>
<feature type="transmembrane region" description="Helical" evidence="1">
    <location>
        <begin position="35"/>
        <end position="58"/>
    </location>
</feature>
<protein>
    <submittedName>
        <fullName evidence="2">Uncharacterized protein</fullName>
    </submittedName>
</protein>
<proteinExistence type="predicted"/>
<accession>A0A653NN87</accession>